<protein>
    <submittedName>
        <fullName evidence="1">Uncharacterized protein</fullName>
    </submittedName>
</protein>
<evidence type="ECO:0000313" key="2">
    <source>
        <dbReference type="Proteomes" id="UP000237000"/>
    </source>
</evidence>
<gene>
    <name evidence="1" type="ORF">TorRG33x02_115190</name>
</gene>
<reference evidence="2" key="1">
    <citation type="submission" date="2016-06" db="EMBL/GenBank/DDBJ databases">
        <title>Parallel loss of symbiosis genes in relatives of nitrogen-fixing non-legume Parasponia.</title>
        <authorList>
            <person name="Van Velzen R."/>
            <person name="Holmer R."/>
            <person name="Bu F."/>
            <person name="Rutten L."/>
            <person name="Van Zeijl A."/>
            <person name="Liu W."/>
            <person name="Santuari L."/>
            <person name="Cao Q."/>
            <person name="Sharma T."/>
            <person name="Shen D."/>
            <person name="Roswanjaya Y."/>
            <person name="Wardhani T."/>
            <person name="Kalhor M.S."/>
            <person name="Jansen J."/>
            <person name="Van den Hoogen J."/>
            <person name="Gungor B."/>
            <person name="Hartog M."/>
            <person name="Hontelez J."/>
            <person name="Verver J."/>
            <person name="Yang W.-C."/>
            <person name="Schijlen E."/>
            <person name="Repin R."/>
            <person name="Schilthuizen M."/>
            <person name="Schranz E."/>
            <person name="Heidstra R."/>
            <person name="Miyata K."/>
            <person name="Fedorova E."/>
            <person name="Kohlen W."/>
            <person name="Bisseling T."/>
            <person name="Smit S."/>
            <person name="Geurts R."/>
        </authorList>
    </citation>
    <scope>NUCLEOTIDE SEQUENCE [LARGE SCALE GENOMIC DNA]</scope>
    <source>
        <strain evidence="2">cv. RG33-2</strain>
    </source>
</reference>
<accession>A0A2P5F4I4</accession>
<name>A0A2P5F4I4_TREOI</name>
<organism evidence="1 2">
    <name type="scientific">Trema orientale</name>
    <name type="common">Charcoal tree</name>
    <name type="synonym">Celtis orientalis</name>
    <dbReference type="NCBI Taxonomy" id="63057"/>
    <lineage>
        <taxon>Eukaryota</taxon>
        <taxon>Viridiplantae</taxon>
        <taxon>Streptophyta</taxon>
        <taxon>Embryophyta</taxon>
        <taxon>Tracheophyta</taxon>
        <taxon>Spermatophyta</taxon>
        <taxon>Magnoliopsida</taxon>
        <taxon>eudicotyledons</taxon>
        <taxon>Gunneridae</taxon>
        <taxon>Pentapetalae</taxon>
        <taxon>rosids</taxon>
        <taxon>fabids</taxon>
        <taxon>Rosales</taxon>
        <taxon>Cannabaceae</taxon>
        <taxon>Trema</taxon>
    </lineage>
</organism>
<dbReference type="EMBL" id="JXTC01000063">
    <property type="protein sequence ID" value="PON92659.1"/>
    <property type="molecule type" value="Genomic_DNA"/>
</dbReference>
<keyword evidence="2" id="KW-1185">Reference proteome</keyword>
<evidence type="ECO:0000313" key="1">
    <source>
        <dbReference type="EMBL" id="PON92659.1"/>
    </source>
</evidence>
<dbReference type="OrthoDB" id="1700529at2759"/>
<dbReference type="PANTHER" id="PTHR35021:SF8">
    <property type="entry name" value="FIBER PROTEIN FB17"/>
    <property type="match status" value="1"/>
</dbReference>
<proteinExistence type="predicted"/>
<sequence length="231" mass="26667">MLPENERITFSFDFDWSRGESIDDRKQFQLLSRYTTKYFENFIDGLSGFYYLERLKLDESDLSSVIVEVEAYMIPRTLARILVLLLRKHGDIGCNSKSAPEMKSIIVPFLCKALHNMSTTKATGITKDRLKEWYFYLKYAQRRGFNVEFMVDHLKDVGRAYIGLQSVAERKLCDIGSVQANDILELQSELDLLINSKCYTSFISWGKFLMECSSTALKLTDKDHIVGGNLF</sequence>
<dbReference type="Proteomes" id="UP000237000">
    <property type="component" value="Unassembled WGS sequence"/>
</dbReference>
<dbReference type="AlphaFoldDB" id="A0A2P5F4I4"/>
<comment type="caution">
    <text evidence="1">The sequence shown here is derived from an EMBL/GenBank/DDBJ whole genome shotgun (WGS) entry which is preliminary data.</text>
</comment>
<dbReference type="PANTHER" id="PTHR35021">
    <property type="match status" value="1"/>
</dbReference>
<dbReference type="InParanoid" id="A0A2P5F4I4"/>